<feature type="compositionally biased region" description="Acidic residues" evidence="2">
    <location>
        <begin position="197"/>
        <end position="236"/>
    </location>
</feature>
<feature type="compositionally biased region" description="Acidic residues" evidence="2">
    <location>
        <begin position="270"/>
        <end position="310"/>
    </location>
</feature>
<sequence>MVKRKRSREDDLEAKLAECRKEIFRALKGSKGLERQRYSKRMRDDKSTPEKIKRLEREVLVLKSLDLQQTANAHLHSSLLKVKQIAESPALPEEIKQGVPKPDLSEEEKAALHNVTSGLFNRPHVREAIEKAIRSVCLILNVPLPDKKKKGKKGDAPEPRKEETDDQPRETKKAKLEASKDVSAKDVPAKDGSSKAEEEENPFDEMDDEIPPDSDASDAENGADVEEVELNEEEEEKALARYDAMLGSSDEESGDEDLKAKYQALLGEVADGDTADDESNSDEDEDEDEDKDDEDDDEMQDVDEDSDSGNDSDRRRRINAANVSLSPSPPPASRKEKKIARAKKPTGKAGQTTFLPSLMGGYISNSESEASDLDLAPPKKRLGQKQRQAIWQKKYGASANHVKKQQAQQREGARDNGWDMKRGAVGGDEGSNKPWKRGVSNPLGRRDHGNRSQGGGDSKEHKRPPPKKDDEGPLHPSWEARKKAKATQTTAAFQGSKITF</sequence>
<name>A0A1Q8S3L5_9PEZI</name>
<dbReference type="AlphaFoldDB" id="A0A1Q8S3L5"/>
<accession>A0A1Q8S3L5</accession>
<comment type="caution">
    <text evidence="4">The sequence shown here is derived from an EMBL/GenBank/DDBJ whole genome shotgun (WGS) entry which is preliminary data.</text>
</comment>
<dbReference type="GO" id="GO:0005634">
    <property type="term" value="C:nucleus"/>
    <property type="evidence" value="ECO:0007669"/>
    <property type="project" value="TreeGrafter"/>
</dbReference>
<feature type="compositionally biased region" description="Basic and acidic residues" evidence="2">
    <location>
        <begin position="411"/>
        <end position="422"/>
    </location>
</feature>
<evidence type="ECO:0000259" key="3">
    <source>
        <dbReference type="Pfam" id="PF09073"/>
    </source>
</evidence>
<evidence type="ECO:0000313" key="4">
    <source>
        <dbReference type="EMBL" id="OLN95992.1"/>
    </source>
</evidence>
<keyword evidence="5" id="KW-1185">Reference proteome</keyword>
<reference evidence="4 5" key="1">
    <citation type="submission" date="2016-11" db="EMBL/GenBank/DDBJ databases">
        <title>Draft Genome Assembly of Colletotrichum chlorophyti a pathogen of herbaceous plants.</title>
        <authorList>
            <person name="Gan P."/>
            <person name="Narusaka M."/>
            <person name="Tsushima A."/>
            <person name="Narusaka Y."/>
            <person name="Takano Y."/>
            <person name="Shirasu K."/>
        </authorList>
    </citation>
    <scope>NUCLEOTIDE SEQUENCE [LARGE SCALE GENOMIC DNA]</scope>
    <source>
        <strain evidence="4 5">NTL11</strain>
    </source>
</reference>
<evidence type="ECO:0000313" key="5">
    <source>
        <dbReference type="Proteomes" id="UP000186583"/>
    </source>
</evidence>
<dbReference type="InterPro" id="IPR037393">
    <property type="entry name" value="Bud22/SRFB1"/>
</dbReference>
<dbReference type="STRING" id="708187.A0A1Q8S3L5"/>
<feature type="compositionally biased region" description="Basic and acidic residues" evidence="2">
    <location>
        <begin position="153"/>
        <end position="196"/>
    </location>
</feature>
<dbReference type="GO" id="GO:0030686">
    <property type="term" value="C:90S preribosome"/>
    <property type="evidence" value="ECO:0007669"/>
    <property type="project" value="TreeGrafter"/>
</dbReference>
<keyword evidence="1" id="KW-0175">Coiled coil</keyword>
<feature type="compositionally biased region" description="Basic and acidic residues" evidence="2">
    <location>
        <begin position="466"/>
        <end position="481"/>
    </location>
</feature>
<dbReference type="Pfam" id="PF09073">
    <property type="entry name" value="BUD22"/>
    <property type="match status" value="1"/>
</dbReference>
<dbReference type="InterPro" id="IPR015158">
    <property type="entry name" value="Bud22_dom"/>
</dbReference>
<dbReference type="PANTHER" id="PTHR23325">
    <property type="entry name" value="SERUM RESPONSE FACTOR-BINDING"/>
    <property type="match status" value="1"/>
</dbReference>
<feature type="region of interest" description="Disordered" evidence="2">
    <location>
        <begin position="145"/>
        <end position="500"/>
    </location>
</feature>
<dbReference type="GO" id="GO:0030490">
    <property type="term" value="P:maturation of SSU-rRNA"/>
    <property type="evidence" value="ECO:0007669"/>
    <property type="project" value="TreeGrafter"/>
</dbReference>
<protein>
    <recommendedName>
        <fullName evidence="3">Bud22 domain-containing protein</fullName>
    </recommendedName>
</protein>
<dbReference type="OrthoDB" id="3364872at2759"/>
<dbReference type="Proteomes" id="UP000186583">
    <property type="component" value="Unassembled WGS sequence"/>
</dbReference>
<feature type="compositionally biased region" description="Basic residues" evidence="2">
    <location>
        <begin position="335"/>
        <end position="346"/>
    </location>
</feature>
<evidence type="ECO:0000256" key="2">
    <source>
        <dbReference type="SAM" id="MobiDB-lite"/>
    </source>
</evidence>
<dbReference type="EMBL" id="MPGH01000023">
    <property type="protein sequence ID" value="OLN95992.1"/>
    <property type="molecule type" value="Genomic_DNA"/>
</dbReference>
<organism evidence="4 5">
    <name type="scientific">Colletotrichum chlorophyti</name>
    <dbReference type="NCBI Taxonomy" id="708187"/>
    <lineage>
        <taxon>Eukaryota</taxon>
        <taxon>Fungi</taxon>
        <taxon>Dikarya</taxon>
        <taxon>Ascomycota</taxon>
        <taxon>Pezizomycotina</taxon>
        <taxon>Sordariomycetes</taxon>
        <taxon>Hypocreomycetidae</taxon>
        <taxon>Glomerellales</taxon>
        <taxon>Glomerellaceae</taxon>
        <taxon>Colletotrichum</taxon>
    </lineage>
</organism>
<proteinExistence type="predicted"/>
<dbReference type="PANTHER" id="PTHR23325:SF1">
    <property type="entry name" value="SERUM RESPONSE FACTOR-BINDING PROTEIN 1"/>
    <property type="match status" value="1"/>
</dbReference>
<feature type="domain" description="Bud22" evidence="3">
    <location>
        <begin position="18"/>
        <end position="500"/>
    </location>
</feature>
<gene>
    <name evidence="4" type="ORF">CCHL11_07102</name>
</gene>
<evidence type="ECO:0000256" key="1">
    <source>
        <dbReference type="ARBA" id="ARBA00023054"/>
    </source>
</evidence>